<evidence type="ECO:0000256" key="3">
    <source>
        <dbReference type="ARBA" id="ARBA00007171"/>
    </source>
</evidence>
<dbReference type="RefSeq" id="WP_132743622.1">
    <property type="nucleotide sequence ID" value="NZ_SLXK01000003.1"/>
</dbReference>
<keyword evidence="10" id="KW-0961">Cell wall biogenesis/degradation</keyword>
<comment type="subcellular location">
    <subcellularLocation>
        <location evidence="2">Cell membrane</location>
    </subcellularLocation>
    <subcellularLocation>
        <location evidence="1">Membrane</location>
        <topology evidence="1">Single-pass membrane protein</topology>
    </subcellularLocation>
</comment>
<dbReference type="GO" id="GO:0008658">
    <property type="term" value="F:penicillin binding"/>
    <property type="evidence" value="ECO:0007669"/>
    <property type="project" value="InterPro"/>
</dbReference>
<dbReference type="Gene3D" id="3.90.1310.10">
    <property type="entry name" value="Penicillin-binding protein 2a (Domain 2)"/>
    <property type="match status" value="1"/>
</dbReference>
<reference evidence="14 15" key="1">
    <citation type="submission" date="2019-03" db="EMBL/GenBank/DDBJ databases">
        <title>Genomic Encyclopedia of Type Strains, Phase IV (KMG-IV): sequencing the most valuable type-strain genomes for metagenomic binning, comparative biology and taxonomic classification.</title>
        <authorList>
            <person name="Goeker M."/>
        </authorList>
    </citation>
    <scope>NUCLEOTIDE SEQUENCE [LARGE SCALE GENOMIC DNA]</scope>
    <source>
        <strain evidence="14 15">DSM 19377</strain>
    </source>
</reference>
<dbReference type="InterPro" id="IPR050515">
    <property type="entry name" value="Beta-lactam/transpept"/>
</dbReference>
<dbReference type="Proteomes" id="UP000295416">
    <property type="component" value="Unassembled WGS sequence"/>
</dbReference>
<dbReference type="SUPFAM" id="SSF56519">
    <property type="entry name" value="Penicillin binding protein dimerisation domain"/>
    <property type="match status" value="1"/>
</dbReference>
<dbReference type="PANTHER" id="PTHR30627">
    <property type="entry name" value="PEPTIDOGLYCAN D,D-TRANSPEPTIDASE"/>
    <property type="match status" value="1"/>
</dbReference>
<dbReference type="Pfam" id="PF03717">
    <property type="entry name" value="PBP_dimer"/>
    <property type="match status" value="1"/>
</dbReference>
<dbReference type="InterPro" id="IPR005311">
    <property type="entry name" value="PBP_dimer"/>
</dbReference>
<dbReference type="GO" id="GO:0005886">
    <property type="term" value="C:plasma membrane"/>
    <property type="evidence" value="ECO:0007669"/>
    <property type="project" value="UniProtKB-SubCell"/>
</dbReference>
<feature type="domain" description="Penicillin-binding protein dimerisation" evidence="13">
    <location>
        <begin position="62"/>
        <end position="289"/>
    </location>
</feature>
<keyword evidence="15" id="KW-1185">Reference proteome</keyword>
<evidence type="ECO:0000259" key="13">
    <source>
        <dbReference type="Pfam" id="PF03717"/>
    </source>
</evidence>
<accession>A0A4R2P878</accession>
<evidence type="ECO:0000256" key="10">
    <source>
        <dbReference type="ARBA" id="ARBA00023316"/>
    </source>
</evidence>
<evidence type="ECO:0000256" key="2">
    <source>
        <dbReference type="ARBA" id="ARBA00004236"/>
    </source>
</evidence>
<feature type="transmembrane region" description="Helical" evidence="11">
    <location>
        <begin position="20"/>
        <end position="42"/>
    </location>
</feature>
<organism evidence="14 15">
    <name type="scientific">Scopulibacillus darangshiensis</name>
    <dbReference type="NCBI Taxonomy" id="442528"/>
    <lineage>
        <taxon>Bacteria</taxon>
        <taxon>Bacillati</taxon>
        <taxon>Bacillota</taxon>
        <taxon>Bacilli</taxon>
        <taxon>Bacillales</taxon>
        <taxon>Sporolactobacillaceae</taxon>
        <taxon>Scopulibacillus</taxon>
    </lineage>
</organism>
<gene>
    <name evidence="14" type="ORF">EV207_10314</name>
</gene>
<dbReference type="OrthoDB" id="9770103at2"/>
<evidence type="ECO:0000259" key="12">
    <source>
        <dbReference type="Pfam" id="PF00905"/>
    </source>
</evidence>
<evidence type="ECO:0000256" key="7">
    <source>
        <dbReference type="ARBA" id="ARBA00022984"/>
    </source>
</evidence>
<dbReference type="PANTHER" id="PTHR30627:SF2">
    <property type="entry name" value="PEPTIDOGLYCAN D,D-TRANSPEPTIDASE MRDA"/>
    <property type="match status" value="1"/>
</dbReference>
<dbReference type="InterPro" id="IPR012338">
    <property type="entry name" value="Beta-lactam/transpept-like"/>
</dbReference>
<dbReference type="InterPro" id="IPR001460">
    <property type="entry name" value="PCN-bd_Tpept"/>
</dbReference>
<evidence type="ECO:0000256" key="11">
    <source>
        <dbReference type="SAM" id="Phobius"/>
    </source>
</evidence>
<evidence type="ECO:0000256" key="6">
    <source>
        <dbReference type="ARBA" id="ARBA00022960"/>
    </source>
</evidence>
<keyword evidence="8 11" id="KW-1133">Transmembrane helix</keyword>
<dbReference type="AlphaFoldDB" id="A0A4R2P878"/>
<dbReference type="SUPFAM" id="SSF56601">
    <property type="entry name" value="beta-lactamase/transpeptidase-like"/>
    <property type="match status" value="1"/>
</dbReference>
<dbReference type="Gene3D" id="1.10.10.1230">
    <property type="entry name" value="Penicillin-binding protein, N-terminal non-catalytic domain, head sub-domain"/>
    <property type="match status" value="1"/>
</dbReference>
<dbReference type="GO" id="GO:0071972">
    <property type="term" value="F:peptidoglycan L,D-transpeptidase activity"/>
    <property type="evidence" value="ECO:0007669"/>
    <property type="project" value="TreeGrafter"/>
</dbReference>
<comment type="caution">
    <text evidence="14">The sequence shown here is derived from an EMBL/GenBank/DDBJ whole genome shotgun (WGS) entry which is preliminary data.</text>
</comment>
<proteinExistence type="inferred from homology"/>
<comment type="similarity">
    <text evidence="3">Belongs to the transpeptidase family.</text>
</comment>
<keyword evidence="5 11" id="KW-0812">Transmembrane</keyword>
<evidence type="ECO:0000313" key="14">
    <source>
        <dbReference type="EMBL" id="TCP31133.1"/>
    </source>
</evidence>
<dbReference type="GO" id="GO:0008360">
    <property type="term" value="P:regulation of cell shape"/>
    <property type="evidence" value="ECO:0007669"/>
    <property type="project" value="UniProtKB-KW"/>
</dbReference>
<dbReference type="EMBL" id="SLXK01000003">
    <property type="protein sequence ID" value="TCP31133.1"/>
    <property type="molecule type" value="Genomic_DNA"/>
</dbReference>
<dbReference type="Gene3D" id="3.40.710.10">
    <property type="entry name" value="DD-peptidase/beta-lactamase superfamily"/>
    <property type="match status" value="1"/>
</dbReference>
<feature type="domain" description="Penicillin-binding protein transpeptidase" evidence="12">
    <location>
        <begin position="342"/>
        <end position="670"/>
    </location>
</feature>
<dbReference type="GO" id="GO:0071555">
    <property type="term" value="P:cell wall organization"/>
    <property type="evidence" value="ECO:0007669"/>
    <property type="project" value="UniProtKB-KW"/>
</dbReference>
<evidence type="ECO:0000256" key="5">
    <source>
        <dbReference type="ARBA" id="ARBA00022692"/>
    </source>
</evidence>
<keyword evidence="7" id="KW-0573">Peptidoglycan synthesis</keyword>
<evidence type="ECO:0000256" key="8">
    <source>
        <dbReference type="ARBA" id="ARBA00022989"/>
    </source>
</evidence>
<dbReference type="GO" id="GO:0009252">
    <property type="term" value="P:peptidoglycan biosynthetic process"/>
    <property type="evidence" value="ECO:0007669"/>
    <property type="project" value="UniProtKB-KW"/>
</dbReference>
<evidence type="ECO:0000256" key="1">
    <source>
        <dbReference type="ARBA" id="ARBA00004167"/>
    </source>
</evidence>
<dbReference type="Pfam" id="PF00905">
    <property type="entry name" value="Transpeptidase"/>
    <property type="match status" value="1"/>
</dbReference>
<name>A0A4R2P878_9BACL</name>
<evidence type="ECO:0000256" key="9">
    <source>
        <dbReference type="ARBA" id="ARBA00023136"/>
    </source>
</evidence>
<protein>
    <submittedName>
        <fullName evidence="14">Cell elongation-specific peptidoglycan D,D-transpeptidase</fullName>
    </submittedName>
</protein>
<sequence>MDHEKRTKKKRNHLPFRLNILFLAVFLAFSVLILRLGVVQIVKGKEYQDKANETDHAKTQLDSARGKIYAANGTVLADNQAELAVVYIRKPGTTSKDNLKTAKKLAKLINMDDSKVTERDEKDYWILTHSDAYDQKLTQAEQKNFKEDPKEADKAYDLVLDRITKKDLDSISKADMEVIAIKRELDQSTDLTPHFIKKDLSEKELALIGEHLGDFDGKIDTAVASTRKYPNGDYFFLGQVKDIPSELVDGFLAKGYNRNDKVGVSNLEEEYEDALRGIPTTLTFTTKNGKAVNTPEKKEGQRGYDIQLTINNKLQKEIAKIIDKDISNTKHTFPQPKLDSAYAVVMDPHTGGILAIVGRKIDHSTGKFEDASSGAIYNAFQMGSAVKGATVLGGFQYNAVPEYFNDMPIVYKNGGRFKSYSDFGTLTPETALEHSSNVFMAKIASNMAGFKLRPENGHYKARVFTGEHYRKAFENLRQAYGQFGLGVETGVDLPFESTGYEGGIPKEGGKIMQFAIGQFDTYTPLQLAQYASTIANGGYRLAPHFLKSIHAPTNDPKKLGPTIYHYEPKVLNHIKNTQEEIDRVQRGFYLVTHAPNGTAPSLGHRDNAKYKIAAKTGTAQIDVENDPELYNKSLVAYAPYDDPKVVVAVVVPEIKHGETNLDIAQDIFKAYDKLTGHSLTKG</sequence>
<dbReference type="InterPro" id="IPR036138">
    <property type="entry name" value="PBP_dimer_sf"/>
</dbReference>
<evidence type="ECO:0000256" key="4">
    <source>
        <dbReference type="ARBA" id="ARBA00022475"/>
    </source>
</evidence>
<keyword evidence="9 11" id="KW-0472">Membrane</keyword>
<evidence type="ECO:0000313" key="15">
    <source>
        <dbReference type="Proteomes" id="UP000295416"/>
    </source>
</evidence>
<keyword evidence="4" id="KW-1003">Cell membrane</keyword>
<keyword evidence="6" id="KW-0133">Cell shape</keyword>